<accession>A0A1I0Y4R8</accession>
<name>A0A1I0Y4R8_9BACI</name>
<feature type="compositionally biased region" description="Basic and acidic residues" evidence="1">
    <location>
        <begin position="58"/>
        <end position="69"/>
    </location>
</feature>
<dbReference type="OrthoDB" id="2970389at2"/>
<sequence length="69" mass="7795">MGKQEKKTFKMRTQANMDGELNVQDGLEPNNPLKEEDNDAGDSVDKHKELESANQVIAEKEIEQVNHNS</sequence>
<gene>
    <name evidence="2" type="ORF">SAMN04488072_106207</name>
</gene>
<feature type="region of interest" description="Disordered" evidence="1">
    <location>
        <begin position="1"/>
        <end position="69"/>
    </location>
</feature>
<dbReference type="RefSeq" id="WP_090236899.1">
    <property type="nucleotide sequence ID" value="NZ_FOJW01000006.1"/>
</dbReference>
<dbReference type="EMBL" id="FOJW01000006">
    <property type="protein sequence ID" value="SFB07428.1"/>
    <property type="molecule type" value="Genomic_DNA"/>
</dbReference>
<dbReference type="AlphaFoldDB" id="A0A1I0Y4R8"/>
<evidence type="ECO:0000313" key="3">
    <source>
        <dbReference type="Proteomes" id="UP000198642"/>
    </source>
</evidence>
<organism evidence="2 3">
    <name type="scientific">Lentibacillus halodurans</name>
    <dbReference type="NCBI Taxonomy" id="237679"/>
    <lineage>
        <taxon>Bacteria</taxon>
        <taxon>Bacillati</taxon>
        <taxon>Bacillota</taxon>
        <taxon>Bacilli</taxon>
        <taxon>Bacillales</taxon>
        <taxon>Bacillaceae</taxon>
        <taxon>Lentibacillus</taxon>
    </lineage>
</organism>
<reference evidence="2 3" key="1">
    <citation type="submission" date="2016-10" db="EMBL/GenBank/DDBJ databases">
        <authorList>
            <person name="de Groot N.N."/>
        </authorList>
    </citation>
    <scope>NUCLEOTIDE SEQUENCE [LARGE SCALE GENOMIC DNA]</scope>
    <source>
        <strain evidence="2 3">CGMCC 1.3702</strain>
    </source>
</reference>
<evidence type="ECO:0000313" key="2">
    <source>
        <dbReference type="EMBL" id="SFB07428.1"/>
    </source>
</evidence>
<proteinExistence type="predicted"/>
<protein>
    <submittedName>
        <fullName evidence="2">Uncharacterized protein</fullName>
    </submittedName>
</protein>
<keyword evidence="3" id="KW-1185">Reference proteome</keyword>
<evidence type="ECO:0000256" key="1">
    <source>
        <dbReference type="SAM" id="MobiDB-lite"/>
    </source>
</evidence>
<dbReference type="Proteomes" id="UP000198642">
    <property type="component" value="Unassembled WGS sequence"/>
</dbReference>